<dbReference type="InterPro" id="IPR004821">
    <property type="entry name" value="Cyt_trans-like"/>
</dbReference>
<dbReference type="NCBIfam" id="TIGR01510">
    <property type="entry name" value="coaD_prev_kdtB"/>
    <property type="match status" value="1"/>
</dbReference>
<keyword evidence="5 9" id="KW-0067">ATP-binding</keyword>
<dbReference type="PRINTS" id="PR01020">
    <property type="entry name" value="LPSBIOSNTHSS"/>
</dbReference>
<evidence type="ECO:0000256" key="8">
    <source>
        <dbReference type="ARBA" id="ARBA00029346"/>
    </source>
</evidence>
<keyword evidence="3 9" id="KW-0548">Nucleotidyltransferase</keyword>
<keyword evidence="7 9" id="KW-0173">Coenzyme A biosynthesis</keyword>
<keyword evidence="4 9" id="KW-0547">Nucleotide-binding</keyword>
<name>A0A212KCV7_9DELT</name>
<accession>A0A212KCV7</accession>
<organism evidence="11">
    <name type="scientific">uncultured delta proteobacterium</name>
    <dbReference type="NCBI Taxonomy" id="34034"/>
    <lineage>
        <taxon>Bacteria</taxon>
        <taxon>Deltaproteobacteria</taxon>
        <taxon>environmental samples</taxon>
    </lineage>
</organism>
<comment type="pathway">
    <text evidence="9">Cofactor biosynthesis; coenzyme A biosynthesis; CoA from (R)-pantothenate: step 4/5.</text>
</comment>
<dbReference type="PANTHER" id="PTHR21342">
    <property type="entry name" value="PHOSPHOPANTETHEINE ADENYLYLTRANSFERASE"/>
    <property type="match status" value="1"/>
</dbReference>
<keyword evidence="6 9" id="KW-0460">Magnesium</keyword>
<dbReference type="PANTHER" id="PTHR21342:SF1">
    <property type="entry name" value="PHOSPHOPANTETHEINE ADENYLYLTRANSFERASE"/>
    <property type="match status" value="1"/>
</dbReference>
<dbReference type="NCBIfam" id="TIGR00125">
    <property type="entry name" value="cyt_tran_rel"/>
    <property type="match status" value="1"/>
</dbReference>
<dbReference type="AlphaFoldDB" id="A0A212KCV7"/>
<evidence type="ECO:0000256" key="3">
    <source>
        <dbReference type="ARBA" id="ARBA00022695"/>
    </source>
</evidence>
<dbReference type="EC" id="2.7.7.3" evidence="9"/>
<feature type="binding site" evidence="9">
    <location>
        <position position="22"/>
    </location>
    <ligand>
        <name>ATP</name>
        <dbReference type="ChEBI" id="CHEBI:30616"/>
    </ligand>
</feature>
<feature type="binding site" evidence="9">
    <location>
        <position position="46"/>
    </location>
    <ligand>
        <name>substrate</name>
    </ligand>
</feature>
<feature type="domain" description="Cytidyltransferase-like" evidence="10">
    <location>
        <begin position="10"/>
        <end position="137"/>
    </location>
</feature>
<dbReference type="Gene3D" id="3.40.50.620">
    <property type="entry name" value="HUPs"/>
    <property type="match status" value="1"/>
</dbReference>
<keyword evidence="2 9" id="KW-0808">Transferase</keyword>
<dbReference type="GO" id="GO:0015937">
    <property type="term" value="P:coenzyme A biosynthetic process"/>
    <property type="evidence" value="ECO:0007669"/>
    <property type="project" value="UniProtKB-UniRule"/>
</dbReference>
<dbReference type="EMBL" id="FLUQ01000005">
    <property type="protein sequence ID" value="SBW09457.1"/>
    <property type="molecule type" value="Genomic_DNA"/>
</dbReference>
<feature type="binding site" evidence="9">
    <location>
        <position position="92"/>
    </location>
    <ligand>
        <name>substrate</name>
    </ligand>
</feature>
<dbReference type="Pfam" id="PF01467">
    <property type="entry name" value="CTP_transf_like"/>
    <property type="match status" value="1"/>
</dbReference>
<evidence type="ECO:0000256" key="5">
    <source>
        <dbReference type="ARBA" id="ARBA00022840"/>
    </source>
</evidence>
<evidence type="ECO:0000256" key="4">
    <source>
        <dbReference type="ARBA" id="ARBA00022741"/>
    </source>
</evidence>
<feature type="binding site" evidence="9">
    <location>
        <position position="14"/>
    </location>
    <ligand>
        <name>substrate</name>
    </ligand>
</feature>
<feature type="binding site" evidence="9">
    <location>
        <position position="78"/>
    </location>
    <ligand>
        <name>substrate</name>
    </ligand>
</feature>
<dbReference type="GO" id="GO:0004595">
    <property type="term" value="F:pantetheine-phosphate adenylyltransferase activity"/>
    <property type="evidence" value="ECO:0007669"/>
    <property type="project" value="UniProtKB-UniRule"/>
</dbReference>
<dbReference type="UniPathway" id="UPA00241">
    <property type="reaction ID" value="UER00355"/>
</dbReference>
<dbReference type="InterPro" id="IPR014729">
    <property type="entry name" value="Rossmann-like_a/b/a_fold"/>
</dbReference>
<dbReference type="SUPFAM" id="SSF52374">
    <property type="entry name" value="Nucleotidylyl transferase"/>
    <property type="match status" value="1"/>
</dbReference>
<evidence type="ECO:0000259" key="10">
    <source>
        <dbReference type="Pfam" id="PF01467"/>
    </source>
</evidence>
<feature type="binding site" evidence="9">
    <location>
        <begin position="14"/>
        <end position="15"/>
    </location>
    <ligand>
        <name>ATP</name>
        <dbReference type="ChEBI" id="CHEBI:30616"/>
    </ligand>
</feature>
<evidence type="ECO:0000256" key="1">
    <source>
        <dbReference type="ARBA" id="ARBA00022490"/>
    </source>
</evidence>
<comment type="subcellular location">
    <subcellularLocation>
        <location evidence="9">Cytoplasm</location>
    </subcellularLocation>
</comment>
<evidence type="ECO:0000256" key="7">
    <source>
        <dbReference type="ARBA" id="ARBA00022993"/>
    </source>
</evidence>
<protein>
    <recommendedName>
        <fullName evidence="9">Phosphopantetheine adenylyltransferase</fullName>
        <ecNumber evidence="9">2.7.7.3</ecNumber>
    </recommendedName>
    <alternativeName>
        <fullName evidence="9">Dephospho-CoA pyrophosphorylase</fullName>
    </alternativeName>
    <alternativeName>
        <fullName evidence="9">Pantetheine-phosphate adenylyltransferase</fullName>
        <shortName evidence="9">PPAT</shortName>
    </alternativeName>
</protein>
<proteinExistence type="inferred from homology"/>
<comment type="cofactor">
    <cofactor evidence="9">
        <name>Mg(2+)</name>
        <dbReference type="ChEBI" id="CHEBI:18420"/>
    </cofactor>
</comment>
<dbReference type="GO" id="GO:0005524">
    <property type="term" value="F:ATP binding"/>
    <property type="evidence" value="ECO:0007669"/>
    <property type="project" value="UniProtKB-KW"/>
</dbReference>
<feature type="binding site" evidence="9">
    <location>
        <begin position="128"/>
        <end position="134"/>
    </location>
    <ligand>
        <name>ATP</name>
        <dbReference type="ChEBI" id="CHEBI:30616"/>
    </ligand>
</feature>
<feature type="binding site" evidence="9">
    <location>
        <begin position="93"/>
        <end position="95"/>
    </location>
    <ligand>
        <name>ATP</name>
        <dbReference type="ChEBI" id="CHEBI:30616"/>
    </ligand>
</feature>
<gene>
    <name evidence="9 11" type="primary">coaD</name>
    <name evidence="11" type="ORF">KL86DPRO_50176</name>
</gene>
<evidence type="ECO:0000256" key="9">
    <source>
        <dbReference type="HAMAP-Rule" id="MF_00151"/>
    </source>
</evidence>
<evidence type="ECO:0000256" key="2">
    <source>
        <dbReference type="ARBA" id="ARBA00022679"/>
    </source>
</evidence>
<dbReference type="HAMAP" id="MF_00151">
    <property type="entry name" value="PPAT_bact"/>
    <property type="match status" value="1"/>
</dbReference>
<feature type="site" description="Transition state stabilizer" evidence="9">
    <location>
        <position position="22"/>
    </location>
</feature>
<dbReference type="GO" id="GO:0005737">
    <property type="term" value="C:cytoplasm"/>
    <property type="evidence" value="ECO:0007669"/>
    <property type="project" value="UniProtKB-SubCell"/>
</dbReference>
<dbReference type="InterPro" id="IPR001980">
    <property type="entry name" value="PPAT"/>
</dbReference>
<sequence length="175" mass="19588">MDSLSGRIAVYPGTFDPLTFGHVSLTRRACGMFDSVIFAVAEETGKDMLFSTEERLEMAREVFRDRPNVHVTAFSGLTVNFARQCGSKVLLRGMRAVSDFDYELQLALLNRKLDPGVETMFLMTDARWLFISSSSVKSAARLNGNIEGMVPEIVRERLLQKFGHPFTPAKMLGDD</sequence>
<dbReference type="CDD" id="cd02163">
    <property type="entry name" value="PPAT"/>
    <property type="match status" value="1"/>
</dbReference>
<keyword evidence="1 9" id="KW-0963">Cytoplasm</keyword>
<evidence type="ECO:0000256" key="6">
    <source>
        <dbReference type="ARBA" id="ARBA00022842"/>
    </source>
</evidence>
<comment type="function">
    <text evidence="9">Reversibly transfers an adenylyl group from ATP to 4'-phosphopantetheine, yielding dephospho-CoA (dPCoA) and pyrophosphate.</text>
</comment>
<feature type="binding site" evidence="9">
    <location>
        <position position="103"/>
    </location>
    <ligand>
        <name>ATP</name>
        <dbReference type="ChEBI" id="CHEBI:30616"/>
    </ligand>
</feature>
<comment type="similarity">
    <text evidence="9">Belongs to the bacterial CoaD family.</text>
</comment>
<comment type="subunit">
    <text evidence="9">Homohexamer.</text>
</comment>
<reference evidence="11" key="1">
    <citation type="submission" date="2016-04" db="EMBL/GenBank/DDBJ databases">
        <authorList>
            <person name="Evans L.H."/>
            <person name="Alamgir A."/>
            <person name="Owens N."/>
            <person name="Weber N.D."/>
            <person name="Virtaneva K."/>
            <person name="Barbian K."/>
            <person name="Babar A."/>
            <person name="Rosenke K."/>
        </authorList>
    </citation>
    <scope>NUCLEOTIDE SEQUENCE</scope>
    <source>
        <strain evidence="11">86</strain>
    </source>
</reference>
<comment type="catalytic activity">
    <reaction evidence="8 9">
        <text>(R)-4'-phosphopantetheine + ATP + H(+) = 3'-dephospho-CoA + diphosphate</text>
        <dbReference type="Rhea" id="RHEA:19801"/>
        <dbReference type="ChEBI" id="CHEBI:15378"/>
        <dbReference type="ChEBI" id="CHEBI:30616"/>
        <dbReference type="ChEBI" id="CHEBI:33019"/>
        <dbReference type="ChEBI" id="CHEBI:57328"/>
        <dbReference type="ChEBI" id="CHEBI:61723"/>
        <dbReference type="EC" id="2.7.7.3"/>
    </reaction>
</comment>
<evidence type="ECO:0000313" key="11">
    <source>
        <dbReference type="EMBL" id="SBW09457.1"/>
    </source>
</evidence>